<accession>A0AAV6LAD5</accession>
<dbReference type="EMBL" id="JACTNZ010000002">
    <property type="protein sequence ID" value="KAG5562028.1"/>
    <property type="molecule type" value="Genomic_DNA"/>
</dbReference>
<evidence type="ECO:0000313" key="1">
    <source>
        <dbReference type="EMBL" id="KAG5562028.1"/>
    </source>
</evidence>
<gene>
    <name evidence="1" type="ORF">RHGRI_004909</name>
</gene>
<keyword evidence="2" id="KW-1185">Reference proteome</keyword>
<dbReference type="Proteomes" id="UP000823749">
    <property type="component" value="Chromosome 2"/>
</dbReference>
<protein>
    <submittedName>
        <fullName evidence="1">Uncharacterized protein</fullName>
    </submittedName>
</protein>
<evidence type="ECO:0000313" key="2">
    <source>
        <dbReference type="Proteomes" id="UP000823749"/>
    </source>
</evidence>
<organism evidence="1 2">
    <name type="scientific">Rhododendron griersonianum</name>
    <dbReference type="NCBI Taxonomy" id="479676"/>
    <lineage>
        <taxon>Eukaryota</taxon>
        <taxon>Viridiplantae</taxon>
        <taxon>Streptophyta</taxon>
        <taxon>Embryophyta</taxon>
        <taxon>Tracheophyta</taxon>
        <taxon>Spermatophyta</taxon>
        <taxon>Magnoliopsida</taxon>
        <taxon>eudicotyledons</taxon>
        <taxon>Gunneridae</taxon>
        <taxon>Pentapetalae</taxon>
        <taxon>asterids</taxon>
        <taxon>Ericales</taxon>
        <taxon>Ericaceae</taxon>
        <taxon>Ericoideae</taxon>
        <taxon>Rhodoreae</taxon>
        <taxon>Rhododendron</taxon>
    </lineage>
</organism>
<name>A0AAV6LAD5_9ERIC</name>
<sequence>MVKPKVPWVDRQFDWPVPIRIIPYSAVQLFAYDTYKLIEISPQTHGLRAGQEGAKKAIGFVEGMLCCKIPCSHFSGRGLDENRSVSP</sequence>
<comment type="caution">
    <text evidence="1">The sequence shown here is derived from an EMBL/GenBank/DDBJ whole genome shotgun (WGS) entry which is preliminary data.</text>
</comment>
<reference evidence="1" key="1">
    <citation type="submission" date="2020-08" db="EMBL/GenBank/DDBJ databases">
        <title>Plant Genome Project.</title>
        <authorList>
            <person name="Zhang R.-G."/>
        </authorList>
    </citation>
    <scope>NUCLEOTIDE SEQUENCE</scope>
    <source>
        <strain evidence="1">WSP0</strain>
        <tissue evidence="1">Leaf</tissue>
    </source>
</reference>
<proteinExistence type="predicted"/>
<dbReference type="AlphaFoldDB" id="A0AAV6LAD5"/>